<dbReference type="SUPFAM" id="SSF48403">
    <property type="entry name" value="Ankyrin repeat"/>
    <property type="match status" value="1"/>
</dbReference>
<reference evidence="10" key="1">
    <citation type="submission" date="2020-10" db="EMBL/GenBank/DDBJ databases">
        <authorList>
            <person name="Han B."/>
            <person name="Lu T."/>
            <person name="Zhao Q."/>
            <person name="Huang X."/>
            <person name="Zhao Y."/>
        </authorList>
    </citation>
    <scope>NUCLEOTIDE SEQUENCE</scope>
</reference>
<dbReference type="EMBL" id="CAJGYO010000010">
    <property type="protein sequence ID" value="CAD6257612.1"/>
    <property type="molecule type" value="Genomic_DNA"/>
</dbReference>
<dbReference type="SMART" id="SM00248">
    <property type="entry name" value="ANK"/>
    <property type="match status" value="9"/>
</dbReference>
<dbReference type="InterPro" id="IPR026961">
    <property type="entry name" value="PGG_dom"/>
</dbReference>
<evidence type="ECO:0000256" key="3">
    <source>
        <dbReference type="ARBA" id="ARBA00022737"/>
    </source>
</evidence>
<feature type="repeat" description="ANK" evidence="7">
    <location>
        <begin position="244"/>
        <end position="276"/>
    </location>
</feature>
<dbReference type="InterPro" id="IPR036770">
    <property type="entry name" value="Ankyrin_rpt-contain_sf"/>
</dbReference>
<evidence type="ECO:0000256" key="1">
    <source>
        <dbReference type="ARBA" id="ARBA00004141"/>
    </source>
</evidence>
<keyword evidence="6 8" id="KW-0472">Membrane</keyword>
<feature type="transmembrane region" description="Helical" evidence="8">
    <location>
        <begin position="411"/>
        <end position="433"/>
    </location>
</feature>
<evidence type="ECO:0000256" key="5">
    <source>
        <dbReference type="ARBA" id="ARBA00023043"/>
    </source>
</evidence>
<proteinExistence type="predicted"/>
<feature type="transmembrane region" description="Helical" evidence="8">
    <location>
        <begin position="499"/>
        <end position="517"/>
    </location>
</feature>
<protein>
    <recommendedName>
        <fullName evidence="9">PGG domain-containing protein</fullName>
    </recommendedName>
</protein>
<dbReference type="GO" id="GO:0005886">
    <property type="term" value="C:plasma membrane"/>
    <property type="evidence" value="ECO:0007669"/>
    <property type="project" value="TreeGrafter"/>
</dbReference>
<evidence type="ECO:0000256" key="4">
    <source>
        <dbReference type="ARBA" id="ARBA00022989"/>
    </source>
</evidence>
<evidence type="ECO:0000259" key="9">
    <source>
        <dbReference type="Pfam" id="PF13962"/>
    </source>
</evidence>
<evidence type="ECO:0000256" key="8">
    <source>
        <dbReference type="SAM" id="Phobius"/>
    </source>
</evidence>
<dbReference type="FunFam" id="1.25.40.20:FF:000486">
    <property type="entry name" value="Ankyrin repeat family protein"/>
    <property type="match status" value="1"/>
</dbReference>
<evidence type="ECO:0000313" key="11">
    <source>
        <dbReference type="Proteomes" id="UP000604825"/>
    </source>
</evidence>
<dbReference type="Pfam" id="PF12796">
    <property type="entry name" value="Ank_2"/>
    <property type="match status" value="2"/>
</dbReference>
<dbReference type="PANTHER" id="PTHR24186">
    <property type="entry name" value="PROTEIN PHOSPHATASE 1 REGULATORY SUBUNIT"/>
    <property type="match status" value="1"/>
</dbReference>
<dbReference type="PROSITE" id="PS50088">
    <property type="entry name" value="ANK_REPEAT"/>
    <property type="match status" value="2"/>
</dbReference>
<accession>A0A811QNB0</accession>
<dbReference type="InterPro" id="IPR002110">
    <property type="entry name" value="Ankyrin_rpt"/>
</dbReference>
<feature type="repeat" description="ANK" evidence="7">
    <location>
        <begin position="313"/>
        <end position="346"/>
    </location>
</feature>
<sequence>MDRSLLVAAISGDEVSMKNMASENPSLLLGTTPQGNTCLHISSIHGHMRFCKEILALKLDQNSLLATVNADGETPLLTAVTSEHPSLASLFLRCCHELKLSEAILKRDKNGCNALHHAIRSGHRELALELIAAEPALSRAVNQYNESPMFIAVMRGLTDVFEKLLKTPGSADAGACGYNALHAAVKNGNSAIAKMIIEKRPWLAREETNSKNTPMKLAVIWDKIDVLRVLLEHDWSLGHVVSTDGSTLLHSAALRGHVGVARELVRHCPDTPYSNANGWTCLHEAVCQGRVEFVEFILESQELRKLINMRDKSGKTALHYAVHKCNPKIVAALLFHKEADFTMLANNNRAATWELYEIIDHAKTLNWNEVSMLMLKADPQDATNIYNVWREAHHEVTESSREDIKSLTQTYTGNTSLVAILIATITFAAAFTLPGGYSTDAGTEGLPIMARKFAFKAFLISDTLAMCSSLAVAFVCIIARWEDLEFLLHYRSFTKKLMWFAYMATTTAFATGLYTVLAPRLLWLAVAVCTLTSLLPILTKILGEWPILKLRFRLGQNFNSELLDMV</sequence>
<keyword evidence="11" id="KW-1185">Reference proteome</keyword>
<keyword evidence="5 7" id="KW-0040">ANK repeat</keyword>
<evidence type="ECO:0000256" key="2">
    <source>
        <dbReference type="ARBA" id="ARBA00022692"/>
    </source>
</evidence>
<evidence type="ECO:0000313" key="10">
    <source>
        <dbReference type="EMBL" id="CAD6257612.1"/>
    </source>
</evidence>
<name>A0A811QNB0_9POAL</name>
<dbReference type="Pfam" id="PF00023">
    <property type="entry name" value="Ank"/>
    <property type="match status" value="1"/>
</dbReference>
<comment type="subcellular location">
    <subcellularLocation>
        <location evidence="1">Membrane</location>
        <topology evidence="1">Multi-pass membrane protein</topology>
    </subcellularLocation>
</comment>
<feature type="transmembrane region" description="Helical" evidence="8">
    <location>
        <begin position="523"/>
        <end position="543"/>
    </location>
</feature>
<keyword evidence="2 8" id="KW-0812">Transmembrane</keyword>
<evidence type="ECO:0000256" key="7">
    <source>
        <dbReference type="PROSITE-ProRule" id="PRU00023"/>
    </source>
</evidence>
<organism evidence="10 11">
    <name type="scientific">Miscanthus lutarioriparius</name>
    <dbReference type="NCBI Taxonomy" id="422564"/>
    <lineage>
        <taxon>Eukaryota</taxon>
        <taxon>Viridiplantae</taxon>
        <taxon>Streptophyta</taxon>
        <taxon>Embryophyta</taxon>
        <taxon>Tracheophyta</taxon>
        <taxon>Spermatophyta</taxon>
        <taxon>Magnoliopsida</taxon>
        <taxon>Liliopsida</taxon>
        <taxon>Poales</taxon>
        <taxon>Poaceae</taxon>
        <taxon>PACMAD clade</taxon>
        <taxon>Panicoideae</taxon>
        <taxon>Andropogonodae</taxon>
        <taxon>Andropogoneae</taxon>
        <taxon>Saccharinae</taxon>
        <taxon>Miscanthus</taxon>
    </lineage>
</organism>
<dbReference type="AlphaFoldDB" id="A0A811QNB0"/>
<dbReference type="OrthoDB" id="303876at2759"/>
<dbReference type="PANTHER" id="PTHR24186:SF54">
    <property type="entry name" value="PGG DOMAIN-CONTAINING PROTEIN"/>
    <property type="match status" value="1"/>
</dbReference>
<feature type="transmembrane region" description="Helical" evidence="8">
    <location>
        <begin position="453"/>
        <end position="478"/>
    </location>
</feature>
<keyword evidence="3" id="KW-0677">Repeat</keyword>
<dbReference type="Gene3D" id="1.25.40.20">
    <property type="entry name" value="Ankyrin repeat-containing domain"/>
    <property type="match status" value="3"/>
</dbReference>
<dbReference type="Pfam" id="PF13962">
    <property type="entry name" value="PGG"/>
    <property type="match status" value="1"/>
</dbReference>
<gene>
    <name evidence="10" type="ORF">NCGR_LOCUS41097</name>
</gene>
<feature type="domain" description="PGG" evidence="9">
    <location>
        <begin position="412"/>
        <end position="516"/>
    </location>
</feature>
<keyword evidence="4 8" id="KW-1133">Transmembrane helix</keyword>
<dbReference type="Proteomes" id="UP000604825">
    <property type="component" value="Unassembled WGS sequence"/>
</dbReference>
<comment type="caution">
    <text evidence="10">The sequence shown here is derived from an EMBL/GenBank/DDBJ whole genome shotgun (WGS) entry which is preliminary data.</text>
</comment>
<evidence type="ECO:0000256" key="6">
    <source>
        <dbReference type="ARBA" id="ARBA00023136"/>
    </source>
</evidence>